<feature type="domain" description="Spore germination protein N-terminal" evidence="10">
    <location>
        <begin position="20"/>
        <end position="187"/>
    </location>
</feature>
<dbReference type="InterPro" id="IPR008844">
    <property type="entry name" value="Spore_GerAC-like"/>
</dbReference>
<proteinExistence type="inferred from homology"/>
<dbReference type="AlphaFoldDB" id="A0A7G5BUU5"/>
<evidence type="ECO:0000313" key="11">
    <source>
        <dbReference type="EMBL" id="QMV40729.1"/>
    </source>
</evidence>
<dbReference type="Pfam" id="PF25198">
    <property type="entry name" value="Spore_GerAC_N"/>
    <property type="match status" value="1"/>
</dbReference>
<dbReference type="Gene3D" id="3.30.300.210">
    <property type="entry name" value="Nutrient germinant receptor protein C, domain 3"/>
    <property type="match status" value="1"/>
</dbReference>
<reference evidence="11 12" key="1">
    <citation type="submission" date="2019-07" db="EMBL/GenBank/DDBJ databases">
        <authorList>
            <person name="Kim J.K."/>
            <person name="Cheong H.-M."/>
            <person name="Choi Y."/>
            <person name="Hwang K.J."/>
            <person name="Lee S."/>
            <person name="Choi C."/>
        </authorList>
    </citation>
    <scope>NUCLEOTIDE SEQUENCE [LARGE SCALE GENOMIC DNA]</scope>
    <source>
        <strain evidence="11 12">KS 22</strain>
    </source>
</reference>
<dbReference type="InterPro" id="IPR038501">
    <property type="entry name" value="Spore_GerAC_C_sf"/>
</dbReference>
<feature type="domain" description="Spore germination GerAC-like C-terminal" evidence="9">
    <location>
        <begin position="196"/>
        <end position="367"/>
    </location>
</feature>
<dbReference type="Proteomes" id="UP000515679">
    <property type="component" value="Chromosome"/>
</dbReference>
<dbReference type="PANTHER" id="PTHR35789:SF1">
    <property type="entry name" value="SPORE GERMINATION PROTEIN B3"/>
    <property type="match status" value="1"/>
</dbReference>
<feature type="signal peptide" evidence="8">
    <location>
        <begin position="1"/>
        <end position="21"/>
    </location>
</feature>
<dbReference type="EMBL" id="CP041969">
    <property type="protein sequence ID" value="QMV40729.1"/>
    <property type="molecule type" value="Genomic_DNA"/>
</dbReference>
<comment type="similarity">
    <text evidence="2">Belongs to the GerABKC lipoprotein family.</text>
</comment>
<dbReference type="KEGG" id="cchl:FPL14_05575"/>
<keyword evidence="3" id="KW-0309">Germination</keyword>
<sequence length="370" mass="42733">MRRSKLCCALLLALLSGCSDRQNVEDVTFALMVGIDLDEEDRLVYFLSSPVFSREARKKEEHFEVHTETLRSSREEFDRRVVAMSMGGKVQSLLLGKRLLRHKGWFELLDPLYRDNKNTVLALAVLVDGPVSELMDLSPKDKPRLPTYVTELISTAKRRNITMATTLQELHRQMYDKAMTPSITQLKVEDDHLNLMGTALLKEDGRYAITLNPSENKLFALLYPHRNGIFPFTFTNPSQPSDGFFKHNLLSFTATGISTKTKSSFVDGRFRFDVQVKLKISFSELLFPIKVEKQGKELEKQIEREFEKQYDKLFAKMQQAKVDPIGFGFYARARQYRQWKEVREHWEEAFSDAEVNVKVKVKIMAMGATR</sequence>
<name>A0A7G5BUU5_9BACL</name>
<dbReference type="InterPro" id="IPR046953">
    <property type="entry name" value="Spore_GerAC-like_C"/>
</dbReference>
<evidence type="ECO:0000256" key="6">
    <source>
        <dbReference type="ARBA" id="ARBA00023139"/>
    </source>
</evidence>
<evidence type="ECO:0000256" key="3">
    <source>
        <dbReference type="ARBA" id="ARBA00022544"/>
    </source>
</evidence>
<comment type="subcellular location">
    <subcellularLocation>
        <location evidence="1">Membrane</location>
        <topology evidence="1">Lipid-anchor</topology>
    </subcellularLocation>
</comment>
<organism evidence="11 12">
    <name type="scientific">Cohnella cholangitidis</name>
    <dbReference type="NCBI Taxonomy" id="2598458"/>
    <lineage>
        <taxon>Bacteria</taxon>
        <taxon>Bacillati</taxon>
        <taxon>Bacillota</taxon>
        <taxon>Bacilli</taxon>
        <taxon>Bacillales</taxon>
        <taxon>Paenibacillaceae</taxon>
        <taxon>Cohnella</taxon>
    </lineage>
</organism>
<evidence type="ECO:0000313" key="12">
    <source>
        <dbReference type="Proteomes" id="UP000515679"/>
    </source>
</evidence>
<dbReference type="GO" id="GO:0009847">
    <property type="term" value="P:spore germination"/>
    <property type="evidence" value="ECO:0007669"/>
    <property type="project" value="InterPro"/>
</dbReference>
<keyword evidence="6" id="KW-0564">Palmitate</keyword>
<gene>
    <name evidence="11" type="ORF">FPL14_05575</name>
</gene>
<accession>A0A7G5BUU5</accession>
<evidence type="ECO:0000256" key="8">
    <source>
        <dbReference type="SAM" id="SignalP"/>
    </source>
</evidence>
<dbReference type="PANTHER" id="PTHR35789">
    <property type="entry name" value="SPORE GERMINATION PROTEIN B3"/>
    <property type="match status" value="1"/>
</dbReference>
<keyword evidence="5" id="KW-0472">Membrane</keyword>
<evidence type="ECO:0000259" key="9">
    <source>
        <dbReference type="Pfam" id="PF05504"/>
    </source>
</evidence>
<dbReference type="GO" id="GO:0016020">
    <property type="term" value="C:membrane"/>
    <property type="evidence" value="ECO:0007669"/>
    <property type="project" value="UniProtKB-SubCell"/>
</dbReference>
<evidence type="ECO:0000256" key="1">
    <source>
        <dbReference type="ARBA" id="ARBA00004635"/>
    </source>
</evidence>
<keyword evidence="4 8" id="KW-0732">Signal</keyword>
<evidence type="ECO:0000259" key="10">
    <source>
        <dbReference type="Pfam" id="PF25198"/>
    </source>
</evidence>
<feature type="chain" id="PRO_5028858826" evidence="8">
    <location>
        <begin position="22"/>
        <end position="370"/>
    </location>
</feature>
<keyword evidence="12" id="KW-1185">Reference proteome</keyword>
<protein>
    <submittedName>
        <fullName evidence="11">Ger(X)C family spore germination protein</fullName>
    </submittedName>
</protein>
<evidence type="ECO:0000256" key="7">
    <source>
        <dbReference type="ARBA" id="ARBA00023288"/>
    </source>
</evidence>
<dbReference type="InterPro" id="IPR057336">
    <property type="entry name" value="GerAC_N"/>
</dbReference>
<dbReference type="PROSITE" id="PS51257">
    <property type="entry name" value="PROKAR_LIPOPROTEIN"/>
    <property type="match status" value="1"/>
</dbReference>
<keyword evidence="7" id="KW-0449">Lipoprotein</keyword>
<dbReference type="RefSeq" id="WP_182302086.1">
    <property type="nucleotide sequence ID" value="NZ_CP041969.1"/>
</dbReference>
<evidence type="ECO:0000256" key="4">
    <source>
        <dbReference type="ARBA" id="ARBA00022729"/>
    </source>
</evidence>
<evidence type="ECO:0000256" key="2">
    <source>
        <dbReference type="ARBA" id="ARBA00007886"/>
    </source>
</evidence>
<dbReference type="NCBIfam" id="TIGR02887">
    <property type="entry name" value="spore_ger_x_C"/>
    <property type="match status" value="1"/>
</dbReference>
<evidence type="ECO:0000256" key="5">
    <source>
        <dbReference type="ARBA" id="ARBA00023136"/>
    </source>
</evidence>
<dbReference type="Pfam" id="PF05504">
    <property type="entry name" value="Spore_GerAC"/>
    <property type="match status" value="1"/>
</dbReference>